<evidence type="ECO:0000313" key="1">
    <source>
        <dbReference type="EMBL" id="VAW62721.1"/>
    </source>
</evidence>
<protein>
    <submittedName>
        <fullName evidence="1">Mobile element protein</fullName>
    </submittedName>
</protein>
<accession>A0A3B0X4T6</accession>
<reference evidence="1" key="1">
    <citation type="submission" date="2018-06" db="EMBL/GenBank/DDBJ databases">
        <authorList>
            <person name="Zhirakovskaya E."/>
        </authorList>
    </citation>
    <scope>NUCLEOTIDE SEQUENCE</scope>
</reference>
<feature type="non-terminal residue" evidence="1">
    <location>
        <position position="1"/>
    </location>
</feature>
<dbReference type="EMBL" id="UOFJ01000077">
    <property type="protein sequence ID" value="VAW62721.1"/>
    <property type="molecule type" value="Genomic_DNA"/>
</dbReference>
<sequence length="30" mass="3607">DIQTKLNQRPRKLLNYKTPEEIYEAMKKAS</sequence>
<dbReference type="AlphaFoldDB" id="A0A3B0X4T6"/>
<name>A0A3B0X4T6_9ZZZZ</name>
<gene>
    <name evidence="2" type="ORF">MNBD_GAMMA10-1796</name>
    <name evidence="1" type="ORF">MNBD_GAMMA10-455</name>
</gene>
<dbReference type="EMBL" id="UOFJ01000716">
    <property type="protein sequence ID" value="VAW73499.1"/>
    <property type="molecule type" value="Genomic_DNA"/>
</dbReference>
<organism evidence="1">
    <name type="scientific">hydrothermal vent metagenome</name>
    <dbReference type="NCBI Taxonomy" id="652676"/>
    <lineage>
        <taxon>unclassified sequences</taxon>
        <taxon>metagenomes</taxon>
        <taxon>ecological metagenomes</taxon>
    </lineage>
</organism>
<evidence type="ECO:0000313" key="2">
    <source>
        <dbReference type="EMBL" id="VAW73499.1"/>
    </source>
</evidence>
<proteinExistence type="predicted"/>